<evidence type="ECO:0000313" key="2">
    <source>
        <dbReference type="Proteomes" id="UP000236500"/>
    </source>
</evidence>
<name>A0ABX4XHZ0_9LIST</name>
<accession>A0ABX4XHZ0</accession>
<protein>
    <submittedName>
        <fullName evidence="1">Uncharacterized protein</fullName>
    </submittedName>
</protein>
<keyword evidence="2" id="KW-1185">Reference proteome</keyword>
<proteinExistence type="predicted"/>
<gene>
    <name evidence="1" type="ORF">BMT55_16700</name>
</gene>
<organism evidence="1 2">
    <name type="scientific">Listeria newyorkensis</name>
    <dbReference type="NCBI Taxonomy" id="1497681"/>
    <lineage>
        <taxon>Bacteria</taxon>
        <taxon>Bacillati</taxon>
        <taxon>Bacillota</taxon>
        <taxon>Bacilli</taxon>
        <taxon>Bacillales</taxon>
        <taxon>Listeriaceae</taxon>
        <taxon>Listeria</taxon>
    </lineage>
</organism>
<evidence type="ECO:0000313" key="1">
    <source>
        <dbReference type="EMBL" id="PNP86907.1"/>
    </source>
</evidence>
<sequence length="75" mass="8815">MNEQKAPISECPHCHSDEGYYIKNRFSGSGEWHHNFNGQEKDNSHFHDTLFTKESKYTYCINCDKRLFKVEEIGG</sequence>
<dbReference type="EMBL" id="MPDH01000039">
    <property type="protein sequence ID" value="PNP86907.1"/>
    <property type="molecule type" value="Genomic_DNA"/>
</dbReference>
<comment type="caution">
    <text evidence="1">The sequence shown here is derived from an EMBL/GenBank/DDBJ whole genome shotgun (WGS) entry which is preliminary data.</text>
</comment>
<dbReference type="Proteomes" id="UP000236500">
    <property type="component" value="Unassembled WGS sequence"/>
</dbReference>
<dbReference type="RefSeq" id="WP_103035123.1">
    <property type="nucleotide sequence ID" value="NZ_CP113980.1"/>
</dbReference>
<reference evidence="1 2" key="1">
    <citation type="submission" date="2016-11" db="EMBL/GenBank/DDBJ databases">
        <title>Whole Genome Sequence of Listeria newyorkensis.</title>
        <authorList>
            <person name="Frink S."/>
            <person name="Morales C."/>
            <person name="Kiang D."/>
        </authorList>
    </citation>
    <scope>NUCLEOTIDE SEQUENCE [LARGE SCALE GENOMIC DNA]</scope>
    <source>
        <strain evidence="1 2">F1604011-044</strain>
    </source>
</reference>